<name>A0A4R2IA77_9ACTN</name>
<proteinExistence type="predicted"/>
<dbReference type="PANTHER" id="PTHR10668">
    <property type="entry name" value="PHYTOENE DEHYDROGENASE"/>
    <property type="match status" value="1"/>
</dbReference>
<protein>
    <submittedName>
        <fullName evidence="1">Phytoene dehydrogenase-like protein</fullName>
    </submittedName>
</protein>
<evidence type="ECO:0000313" key="1">
    <source>
        <dbReference type="EMBL" id="TCO41002.1"/>
    </source>
</evidence>
<sequence length="542" mass="56973">MTRGMQAKVLGMLPRSVDAVVIGSGPNGLVSAIALADAGWDVLVLEAADTFGGAVRSTESDGWISDRFSSNYPLGVASPVLRALELEKFGLRWAYAPLPLVHLLDSEEGTSAAIHPDPEATAKSVGADHPGDGEAWLRLYQQYVAIREPLLKALLTSWPPVGPGIKLVRKLGSAGELLRFARFMAMPMHRMGKELFEGPGGPALLAGNSLHADAPLSGAVSGTMGWLLAMLAQDVGYPVVEGGSGGLSGALVRRAERAGALLVSGTPVAAIEVSSGRVTGVRTASGETVVVGRAVIADVSAPALYGELLPNATIPAGLRRDLDERFEWDYPTVKLNYRLSGPIPWRSTDARTAGVVHLGGTADELVHLSADLDTGRLPSQPFLLIGQTTKSDPTRSPEGTEAVWTYSHLPRGIADDESAEKLAHRMERAIERYAPGFSDLIIDRDLQRPSDLESGNAALGLGAVGGGTMQLQQQLIFRPTIGLGSPRTFVSGLYLGSSAIHPGGGVHGACGHLAARTALRDASLIGPLTRTLPTAALRHLQR</sequence>
<dbReference type="Gene3D" id="3.50.50.60">
    <property type="entry name" value="FAD/NAD(P)-binding domain"/>
    <property type="match status" value="2"/>
</dbReference>
<dbReference type="Pfam" id="PF13450">
    <property type="entry name" value="NAD_binding_8"/>
    <property type="match status" value="1"/>
</dbReference>
<dbReference type="PANTHER" id="PTHR10668:SF105">
    <property type="entry name" value="DEHYDROGENASE-RELATED"/>
    <property type="match status" value="1"/>
</dbReference>
<gene>
    <name evidence="1" type="ORF">EV646_11693</name>
</gene>
<dbReference type="SUPFAM" id="SSF51905">
    <property type="entry name" value="FAD/NAD(P)-binding domain"/>
    <property type="match status" value="1"/>
</dbReference>
<dbReference type="AlphaFoldDB" id="A0A4R2IA77"/>
<accession>A0A4R2IA77</accession>
<keyword evidence="2" id="KW-1185">Reference proteome</keyword>
<dbReference type="InterPro" id="IPR036188">
    <property type="entry name" value="FAD/NAD-bd_sf"/>
</dbReference>
<dbReference type="EMBL" id="SLWR01000016">
    <property type="protein sequence ID" value="TCO41002.1"/>
    <property type="molecule type" value="Genomic_DNA"/>
</dbReference>
<comment type="caution">
    <text evidence="1">The sequence shown here is derived from an EMBL/GenBank/DDBJ whole genome shotgun (WGS) entry which is preliminary data.</text>
</comment>
<evidence type="ECO:0000313" key="2">
    <source>
        <dbReference type="Proteomes" id="UP000295573"/>
    </source>
</evidence>
<reference evidence="1 2" key="1">
    <citation type="journal article" date="2015" name="Stand. Genomic Sci.">
        <title>Genomic Encyclopedia of Bacterial and Archaeal Type Strains, Phase III: the genomes of soil and plant-associated and newly described type strains.</title>
        <authorList>
            <person name="Whitman W.B."/>
            <person name="Woyke T."/>
            <person name="Klenk H.P."/>
            <person name="Zhou Y."/>
            <person name="Lilburn T.G."/>
            <person name="Beck B.J."/>
            <person name="De Vos P."/>
            <person name="Vandamme P."/>
            <person name="Eisen J.A."/>
            <person name="Garrity G."/>
            <person name="Hugenholtz P."/>
            <person name="Kyrpides N.C."/>
        </authorList>
    </citation>
    <scope>NUCLEOTIDE SEQUENCE [LARGE SCALE GENOMIC DNA]</scope>
    <source>
        <strain evidence="1 2">VKM Ac-2541</strain>
    </source>
</reference>
<dbReference type="Proteomes" id="UP000295573">
    <property type="component" value="Unassembled WGS sequence"/>
</dbReference>
<organism evidence="1 2">
    <name type="scientific">Kribbella antiqua</name>
    <dbReference type="NCBI Taxonomy" id="2512217"/>
    <lineage>
        <taxon>Bacteria</taxon>
        <taxon>Bacillati</taxon>
        <taxon>Actinomycetota</taxon>
        <taxon>Actinomycetes</taxon>
        <taxon>Propionibacteriales</taxon>
        <taxon>Kribbellaceae</taxon>
        <taxon>Kribbella</taxon>
    </lineage>
</organism>